<comment type="similarity">
    <text evidence="1">Belongs to the PhzF family.</text>
</comment>
<accession>A0A3N2RNK9</accession>
<evidence type="ECO:0000256" key="3">
    <source>
        <dbReference type="PIRSR" id="PIRSR016184-1"/>
    </source>
</evidence>
<sequence>MKLKLLQIDAFTDRVFGGNPAAVCALERWLPDATLQAIAAENNLSETAYYLRRGDGEYELRWFTPGVEVDLCGHATLAAAFAIFHSGAADAQVLRFHTRSGELRVRRGERGLSMDFPLTRPRPIEAPAGLLAALGLTDAQVLDADDYIVVVGDEAIVDALAPDFAALRVFPRRGVAVTAPGREFDFVSRWFGPRVSVDEDPVTGSAHTWLAPYWAQRLGKTILRARQGGARRGTLVCEVLGERVVLSGNAVLYLSGEIEF</sequence>
<dbReference type="AlphaFoldDB" id="A0A3N2RNK9"/>
<dbReference type="Gene3D" id="3.10.310.10">
    <property type="entry name" value="Diaminopimelate Epimerase, Chain A, domain 1"/>
    <property type="match status" value="2"/>
</dbReference>
<dbReference type="NCBIfam" id="TIGR00654">
    <property type="entry name" value="PhzF_family"/>
    <property type="match status" value="1"/>
</dbReference>
<dbReference type="PANTHER" id="PTHR13774">
    <property type="entry name" value="PHENAZINE BIOSYNTHESIS PROTEIN"/>
    <property type="match status" value="1"/>
</dbReference>
<dbReference type="EMBL" id="RCTY01000005">
    <property type="protein sequence ID" value="ROU09062.1"/>
    <property type="molecule type" value="Genomic_DNA"/>
</dbReference>
<evidence type="ECO:0000256" key="1">
    <source>
        <dbReference type="ARBA" id="ARBA00008270"/>
    </source>
</evidence>
<feature type="active site" evidence="3">
    <location>
        <position position="46"/>
    </location>
</feature>
<dbReference type="SUPFAM" id="SSF54506">
    <property type="entry name" value="Diaminopimelate epimerase-like"/>
    <property type="match status" value="1"/>
</dbReference>
<dbReference type="GO" id="GO:0016853">
    <property type="term" value="F:isomerase activity"/>
    <property type="evidence" value="ECO:0007669"/>
    <property type="project" value="UniProtKB-KW"/>
</dbReference>
<keyword evidence="2" id="KW-0413">Isomerase</keyword>
<dbReference type="PANTHER" id="PTHR13774:SF17">
    <property type="entry name" value="PHENAZINE BIOSYNTHESIS-LIKE DOMAIN-CONTAINING PROTEIN"/>
    <property type="match status" value="1"/>
</dbReference>
<evidence type="ECO:0000256" key="2">
    <source>
        <dbReference type="ARBA" id="ARBA00023235"/>
    </source>
</evidence>
<evidence type="ECO:0000313" key="5">
    <source>
        <dbReference type="Proteomes" id="UP000275910"/>
    </source>
</evidence>
<dbReference type="GO" id="GO:0005737">
    <property type="term" value="C:cytoplasm"/>
    <property type="evidence" value="ECO:0007669"/>
    <property type="project" value="TreeGrafter"/>
</dbReference>
<organism evidence="4 5">
    <name type="scientific">Lysobacter enzymogenes</name>
    <dbReference type="NCBI Taxonomy" id="69"/>
    <lineage>
        <taxon>Bacteria</taxon>
        <taxon>Pseudomonadati</taxon>
        <taxon>Pseudomonadota</taxon>
        <taxon>Gammaproteobacteria</taxon>
        <taxon>Lysobacterales</taxon>
        <taxon>Lysobacteraceae</taxon>
        <taxon>Lysobacter</taxon>
    </lineage>
</organism>
<dbReference type="InterPro" id="IPR003719">
    <property type="entry name" value="Phenazine_PhzF-like"/>
</dbReference>
<dbReference type="RefSeq" id="WP_123645797.1">
    <property type="nucleotide sequence ID" value="NZ_RCTY01000005.1"/>
</dbReference>
<comment type="caution">
    <text evidence="4">The sequence shown here is derived from an EMBL/GenBank/DDBJ whole genome shotgun (WGS) entry which is preliminary data.</text>
</comment>
<proteinExistence type="inferred from homology"/>
<dbReference type="PIRSF" id="PIRSF016184">
    <property type="entry name" value="PhzC_PhzF"/>
    <property type="match status" value="1"/>
</dbReference>
<gene>
    <name evidence="4" type="ORF">D9T17_01730</name>
</gene>
<name>A0A3N2RNK9_LYSEN</name>
<dbReference type="Pfam" id="PF02567">
    <property type="entry name" value="PhzC-PhzF"/>
    <property type="match status" value="1"/>
</dbReference>
<protein>
    <submittedName>
        <fullName evidence="4">PhzF family phenazine biosynthesis protein</fullName>
    </submittedName>
</protein>
<dbReference type="Proteomes" id="UP000275910">
    <property type="component" value="Unassembled WGS sequence"/>
</dbReference>
<reference evidence="4 5" key="1">
    <citation type="submission" date="2018-10" db="EMBL/GenBank/DDBJ databases">
        <title>The genome of Lysobacter enzymogenes OH11.</title>
        <authorList>
            <person name="Liu F."/>
            <person name="Zhao Y."/>
            <person name="Qian G."/>
            <person name="Chen Y."/>
            <person name="Xu H."/>
        </authorList>
    </citation>
    <scope>NUCLEOTIDE SEQUENCE [LARGE SCALE GENOMIC DNA]</scope>
    <source>
        <strain evidence="4 5">OH11</strain>
    </source>
</reference>
<evidence type="ECO:0000313" key="4">
    <source>
        <dbReference type="EMBL" id="ROU09062.1"/>
    </source>
</evidence>